<feature type="region of interest" description="Disordered" evidence="1">
    <location>
        <begin position="86"/>
        <end position="107"/>
    </location>
</feature>
<evidence type="ECO:0000256" key="1">
    <source>
        <dbReference type="SAM" id="MobiDB-lite"/>
    </source>
</evidence>
<sequence>MRTARAEARRAHKRSRPERLEAETARAPCSPPPPAAVSASTLPSSNNPTKRLDENPITYRITLEIDSKWTKTGDWKDRYIKLYSSQNTSSRPKREESSRISFMSNNSDPYTMLLQRMRSFECDSESKPESSSPLPSTLESAKSELYSTNRSSEQSDLGVHDTMLLDLVRMKSCDIRESQDKTLELPKDHDNEFEDVTCESCAHGLSMRMTERSISRSRVSRVSTRRDMDIPSILAFNAMVSTPQAPNGIPAFERTPSVQLEPLPKWSIRRSICPVCSQKWKDRSSLANIKYSGLKRNTSNDLPTVTVPARLKTSITREFTPRPLSPSTKDIDTSRSNFRNTSATWQLVRARRLRIPKSYMYSEDTAPNSTALLTRIDLDQRVKKFLSRNQV</sequence>
<feature type="region of interest" description="Disordered" evidence="1">
    <location>
        <begin position="120"/>
        <end position="156"/>
    </location>
</feature>
<dbReference type="Proteomes" id="UP001314205">
    <property type="component" value="Unassembled WGS sequence"/>
</dbReference>
<feature type="region of interest" description="Disordered" evidence="1">
    <location>
        <begin position="1"/>
        <end position="57"/>
    </location>
</feature>
<feature type="compositionally biased region" description="Low complexity" evidence="1">
    <location>
        <begin position="129"/>
        <end position="140"/>
    </location>
</feature>
<name>A0AAV1KV56_9NEOP</name>
<evidence type="ECO:0000313" key="3">
    <source>
        <dbReference type="Proteomes" id="UP001314205"/>
    </source>
</evidence>
<organism evidence="2 3">
    <name type="scientific">Parnassius mnemosyne</name>
    <name type="common">clouded apollo</name>
    <dbReference type="NCBI Taxonomy" id="213953"/>
    <lineage>
        <taxon>Eukaryota</taxon>
        <taxon>Metazoa</taxon>
        <taxon>Ecdysozoa</taxon>
        <taxon>Arthropoda</taxon>
        <taxon>Hexapoda</taxon>
        <taxon>Insecta</taxon>
        <taxon>Pterygota</taxon>
        <taxon>Neoptera</taxon>
        <taxon>Endopterygota</taxon>
        <taxon>Lepidoptera</taxon>
        <taxon>Glossata</taxon>
        <taxon>Ditrysia</taxon>
        <taxon>Papilionoidea</taxon>
        <taxon>Papilionidae</taxon>
        <taxon>Parnassiinae</taxon>
        <taxon>Parnassini</taxon>
        <taxon>Parnassius</taxon>
        <taxon>Driopa</taxon>
    </lineage>
</organism>
<reference evidence="2 3" key="1">
    <citation type="submission" date="2023-11" db="EMBL/GenBank/DDBJ databases">
        <authorList>
            <person name="Hedman E."/>
            <person name="Englund M."/>
            <person name="Stromberg M."/>
            <person name="Nyberg Akerstrom W."/>
            <person name="Nylinder S."/>
            <person name="Jareborg N."/>
            <person name="Kallberg Y."/>
            <person name="Kronander E."/>
        </authorList>
    </citation>
    <scope>NUCLEOTIDE SEQUENCE [LARGE SCALE GENOMIC DNA]</scope>
</reference>
<feature type="compositionally biased region" description="Polar residues" evidence="1">
    <location>
        <begin position="145"/>
        <end position="155"/>
    </location>
</feature>
<keyword evidence="3" id="KW-1185">Reference proteome</keyword>
<dbReference type="EMBL" id="CAVLGL010000081">
    <property type="protein sequence ID" value="CAK1586926.1"/>
    <property type="molecule type" value="Genomic_DNA"/>
</dbReference>
<feature type="compositionally biased region" description="Low complexity" evidence="1">
    <location>
        <begin position="36"/>
        <end position="45"/>
    </location>
</feature>
<proteinExistence type="predicted"/>
<gene>
    <name evidence="2" type="ORF">PARMNEM_LOCUS7817</name>
</gene>
<protein>
    <submittedName>
        <fullName evidence="2">Uncharacterized protein</fullName>
    </submittedName>
</protein>
<accession>A0AAV1KV56</accession>
<comment type="caution">
    <text evidence="2">The sequence shown here is derived from an EMBL/GenBank/DDBJ whole genome shotgun (WGS) entry which is preliminary data.</text>
</comment>
<dbReference type="AlphaFoldDB" id="A0AAV1KV56"/>
<evidence type="ECO:0000313" key="2">
    <source>
        <dbReference type="EMBL" id="CAK1586926.1"/>
    </source>
</evidence>